<sequence length="179" mass="19981">MKRILIILGILAAVVLVGFFTLRSWTKSSSPEAIAQIDQNGLKVKVDYCQPYKKGRKIFGGLVPYGKVWRTGANEATVIDFDQNVVVAGQPLDEGSYSLWTIPSQNGWIVIFNSETGQWGTNYDQTKDVLRVPVLSQKHSPMAEQFYISFRPATNGIDMSLAWDETEAIVPIQKRGNNN</sequence>
<dbReference type="InterPro" id="IPR021314">
    <property type="entry name" value="DUF2911"/>
</dbReference>
<keyword evidence="2" id="KW-1185">Reference proteome</keyword>
<reference evidence="1 2" key="1">
    <citation type="submission" date="2016-10" db="EMBL/GenBank/DDBJ databases">
        <authorList>
            <person name="de Groot N.N."/>
        </authorList>
    </citation>
    <scope>NUCLEOTIDE SEQUENCE [LARGE SCALE GENOMIC DNA]</scope>
    <source>
        <strain evidence="1 2">DSM 26130</strain>
    </source>
</reference>
<dbReference type="OrthoDB" id="195456at2"/>
<dbReference type="RefSeq" id="WP_093827007.1">
    <property type="nucleotide sequence ID" value="NZ_FOLQ01000004.1"/>
</dbReference>
<dbReference type="Pfam" id="PF11138">
    <property type="entry name" value="DUF2911"/>
    <property type="match status" value="1"/>
</dbReference>
<proteinExistence type="predicted"/>
<dbReference type="STRING" id="662367.SAMN05216167_104394"/>
<evidence type="ECO:0000313" key="2">
    <source>
        <dbReference type="Proteomes" id="UP000198598"/>
    </source>
</evidence>
<protein>
    <recommendedName>
        <fullName evidence="3">DUF2911 domain-containing protein</fullName>
    </recommendedName>
</protein>
<accession>A0A1I1RG73</accession>
<dbReference type="Proteomes" id="UP000198598">
    <property type="component" value="Unassembled WGS sequence"/>
</dbReference>
<dbReference type="EMBL" id="FOLQ01000004">
    <property type="protein sequence ID" value="SFD33344.1"/>
    <property type="molecule type" value="Genomic_DNA"/>
</dbReference>
<name>A0A1I1RG73_9BACT</name>
<evidence type="ECO:0008006" key="3">
    <source>
        <dbReference type="Google" id="ProtNLM"/>
    </source>
</evidence>
<organism evidence="1 2">
    <name type="scientific">Spirosoma endophyticum</name>
    <dbReference type="NCBI Taxonomy" id="662367"/>
    <lineage>
        <taxon>Bacteria</taxon>
        <taxon>Pseudomonadati</taxon>
        <taxon>Bacteroidota</taxon>
        <taxon>Cytophagia</taxon>
        <taxon>Cytophagales</taxon>
        <taxon>Cytophagaceae</taxon>
        <taxon>Spirosoma</taxon>
    </lineage>
</organism>
<dbReference type="AlphaFoldDB" id="A0A1I1RG73"/>
<gene>
    <name evidence="1" type="ORF">SAMN05216167_104394</name>
</gene>
<evidence type="ECO:0000313" key="1">
    <source>
        <dbReference type="EMBL" id="SFD33344.1"/>
    </source>
</evidence>